<gene>
    <name evidence="8" type="ORF">PG986_012723</name>
</gene>
<feature type="region of interest" description="Disordered" evidence="6">
    <location>
        <begin position="235"/>
        <end position="254"/>
    </location>
</feature>
<feature type="compositionally biased region" description="Low complexity" evidence="6">
    <location>
        <begin position="488"/>
        <end position="499"/>
    </location>
</feature>
<feature type="region of interest" description="Disordered" evidence="6">
    <location>
        <begin position="1"/>
        <end position="171"/>
    </location>
</feature>
<evidence type="ECO:0000256" key="4">
    <source>
        <dbReference type="ARBA" id="ARBA00022989"/>
    </source>
</evidence>
<comment type="similarity">
    <text evidence="2">Belongs to the TAPT1 family.</text>
</comment>
<feature type="compositionally biased region" description="Polar residues" evidence="6">
    <location>
        <begin position="73"/>
        <end position="83"/>
    </location>
</feature>
<keyword evidence="5 7" id="KW-0472">Membrane</keyword>
<feature type="compositionally biased region" description="Basic and acidic residues" evidence="6">
    <location>
        <begin position="133"/>
        <end position="143"/>
    </location>
</feature>
<dbReference type="InterPro" id="IPR008010">
    <property type="entry name" value="Tatp1"/>
</dbReference>
<feature type="transmembrane region" description="Helical" evidence="7">
    <location>
        <begin position="646"/>
        <end position="672"/>
    </location>
</feature>
<reference evidence="8 9" key="1">
    <citation type="submission" date="2023-01" db="EMBL/GenBank/DDBJ databases">
        <title>Analysis of 21 Apiospora genomes using comparative genomics revels a genus with tremendous synthesis potential of carbohydrate active enzymes and secondary metabolites.</title>
        <authorList>
            <person name="Sorensen T."/>
        </authorList>
    </citation>
    <scope>NUCLEOTIDE SEQUENCE [LARGE SCALE GENOMIC DNA]</scope>
    <source>
        <strain evidence="8 9">CBS 24483</strain>
    </source>
</reference>
<evidence type="ECO:0000256" key="7">
    <source>
        <dbReference type="SAM" id="Phobius"/>
    </source>
</evidence>
<keyword evidence="4 7" id="KW-1133">Transmembrane helix</keyword>
<feature type="compositionally biased region" description="Basic and acidic residues" evidence="6">
    <location>
        <begin position="151"/>
        <end position="161"/>
    </location>
</feature>
<proteinExistence type="inferred from homology"/>
<dbReference type="Proteomes" id="UP001391051">
    <property type="component" value="Unassembled WGS sequence"/>
</dbReference>
<feature type="compositionally biased region" description="Basic and acidic residues" evidence="6">
    <location>
        <begin position="86"/>
        <end position="104"/>
    </location>
</feature>
<evidence type="ECO:0000313" key="9">
    <source>
        <dbReference type="Proteomes" id="UP001391051"/>
    </source>
</evidence>
<evidence type="ECO:0000256" key="5">
    <source>
        <dbReference type="ARBA" id="ARBA00023136"/>
    </source>
</evidence>
<evidence type="ECO:0008006" key="10">
    <source>
        <dbReference type="Google" id="ProtNLM"/>
    </source>
</evidence>
<comment type="subcellular location">
    <subcellularLocation>
        <location evidence="1">Membrane</location>
        <topology evidence="1">Multi-pass membrane protein</topology>
    </subcellularLocation>
</comment>
<feature type="region of interest" description="Disordered" evidence="6">
    <location>
        <begin position="276"/>
        <end position="363"/>
    </location>
</feature>
<name>A0ABR1Q117_9PEZI</name>
<protein>
    <recommendedName>
        <fullName evidence="10">Cytomegalovirus gH-receptor family protein</fullName>
    </recommendedName>
</protein>
<keyword evidence="9" id="KW-1185">Reference proteome</keyword>
<keyword evidence="3 7" id="KW-0812">Transmembrane</keyword>
<feature type="region of interest" description="Disordered" evidence="6">
    <location>
        <begin position="486"/>
        <end position="514"/>
    </location>
</feature>
<accession>A0ABR1Q117</accession>
<evidence type="ECO:0000256" key="3">
    <source>
        <dbReference type="ARBA" id="ARBA00022692"/>
    </source>
</evidence>
<evidence type="ECO:0000256" key="2">
    <source>
        <dbReference type="ARBA" id="ARBA00008803"/>
    </source>
</evidence>
<dbReference type="PANTHER" id="PTHR13317">
    <property type="entry name" value="TRANSMEMBRANE ANTERIOR POSTERIOR TRANSFORMATION PROTEIN 1 HOMOLOG"/>
    <property type="match status" value="1"/>
</dbReference>
<feature type="compositionally biased region" description="Basic and acidic residues" evidence="6">
    <location>
        <begin position="24"/>
        <end position="43"/>
    </location>
</feature>
<feature type="transmembrane region" description="Helical" evidence="7">
    <location>
        <begin position="934"/>
        <end position="958"/>
    </location>
</feature>
<feature type="transmembrane region" description="Helical" evidence="7">
    <location>
        <begin position="433"/>
        <end position="456"/>
    </location>
</feature>
<evidence type="ECO:0000256" key="1">
    <source>
        <dbReference type="ARBA" id="ARBA00004141"/>
    </source>
</evidence>
<feature type="region of interest" description="Disordered" evidence="6">
    <location>
        <begin position="189"/>
        <end position="221"/>
    </location>
</feature>
<comment type="caution">
    <text evidence="8">The sequence shown here is derived from an EMBL/GenBank/DDBJ whole genome shotgun (WGS) entry which is preliminary data.</text>
</comment>
<feature type="compositionally biased region" description="Basic and acidic residues" evidence="6">
    <location>
        <begin position="339"/>
        <end position="351"/>
    </location>
</feature>
<feature type="compositionally biased region" description="Polar residues" evidence="6">
    <location>
        <begin position="298"/>
        <end position="312"/>
    </location>
</feature>
<evidence type="ECO:0000313" key="8">
    <source>
        <dbReference type="EMBL" id="KAK7943610.1"/>
    </source>
</evidence>
<feature type="compositionally biased region" description="Polar residues" evidence="6">
    <location>
        <begin position="241"/>
        <end position="251"/>
    </location>
</feature>
<feature type="compositionally biased region" description="Basic and acidic residues" evidence="6">
    <location>
        <begin position="500"/>
        <end position="514"/>
    </location>
</feature>
<dbReference type="EMBL" id="JAQQWE010000008">
    <property type="protein sequence ID" value="KAK7943610.1"/>
    <property type="molecule type" value="Genomic_DNA"/>
</dbReference>
<dbReference type="GeneID" id="92082007"/>
<feature type="compositionally biased region" description="Polar residues" evidence="6">
    <location>
        <begin position="107"/>
        <end position="121"/>
    </location>
</feature>
<organism evidence="8 9">
    <name type="scientific">Apiospora aurea</name>
    <dbReference type="NCBI Taxonomy" id="335848"/>
    <lineage>
        <taxon>Eukaryota</taxon>
        <taxon>Fungi</taxon>
        <taxon>Dikarya</taxon>
        <taxon>Ascomycota</taxon>
        <taxon>Pezizomycotina</taxon>
        <taxon>Sordariomycetes</taxon>
        <taxon>Xylariomycetidae</taxon>
        <taxon>Amphisphaeriales</taxon>
        <taxon>Apiosporaceae</taxon>
        <taxon>Apiospora</taxon>
    </lineage>
</organism>
<dbReference type="RefSeq" id="XP_066695641.1">
    <property type="nucleotide sequence ID" value="XM_066848945.1"/>
</dbReference>
<feature type="region of interest" description="Disordered" evidence="6">
    <location>
        <begin position="531"/>
        <end position="559"/>
    </location>
</feature>
<evidence type="ECO:0000256" key="6">
    <source>
        <dbReference type="SAM" id="MobiDB-lite"/>
    </source>
</evidence>
<dbReference type="Pfam" id="PF05346">
    <property type="entry name" value="DUF747"/>
    <property type="match status" value="1"/>
</dbReference>
<sequence>MPAAMEAINGTHAIPQSVAAENGNPHRERDSEREKQEREERAGRSLLRVTEKQQLPSPSRTPPPTDPFPTFEVTASTPVSSQAPRPEPRANGHKDSHKIEEHPAVSDGSTSSNEAVTNTDNADVDNRQPVPPTDHKAPARPEVKSWAPSTSKKEGAGERVRKLSASQMQALAASPDSLPVAVVPGDEQPATAVPVSLPRKPNGGEYPMSAGAVESTARPSMAEQLQDGIQFAMNAQKKSKTPNSTPITRTQPEPLRPHALSEAINMNPKMASEFRRPAVGSRTLSTPPINRMTPMGPITTNPKSTRRNSFNPSPRPAPLNLGVSSSHDSVPKRRVSTKQKTDPPELDRGHNVDPTPSAPIQGSVPLPPMSLHTHLQLELAGVRPSPLYIYRHQSEDIPYESSALKFERLLNALLLPPYLESVLTFGALACLDAFLYTFTLLPLRFVIAVGVLLKWWAYMVWKEVKWVVGYVYQGIWRLWRRGRRGRSLSRNSRNGGDSRTASEGERSRSRVRENRHSIDAKVSSISDTARLNGNGGLHPPKHALPRNTPTGARHRRTKSMPSNLTSFHKADLLQGAVIVCSSLALMNVDASRMYHFIRAQSAMKLYVIFNLLEVGDRLLTAIGQDILECLFSSETLSRNSSGRSKILLPFGMFLLTLAYNVIHAVCLFYQVITLNVAVNSYSNALLSLLMSNQFVEIKGSVFKRIEKENLFQLTCADVVERFQLWIILIIIGLRNIVEVGGLSVPGAGSEADGMGSGPGPVHTASNLPASFTLLPSWMFSGEVLSPFLIVIGSEMLVDWIKHAYINKFNNVKPTIYRRMLDILCKDYYTNVRFWRPSTDSENRASTAASFVPLHSGICTDLPYVPVDALTTAYANVDSVNRSICGIVGSIIPRYDGCARAPRFRHPQCTRACCLRTSLLLPQERPFWVFTSDDAIALLTMATFFFLAWVVLLVVKLILGMALLRYSRDRYAATRMKEQSIVSGHEKRESFYQPGKRIGGWGAVELGEDRRRMIYADDAEGLKRMEARDRKGAEAAKKMEMGDDGLEKVTRYEMIAKRIW</sequence>
<dbReference type="PANTHER" id="PTHR13317:SF4">
    <property type="entry name" value="TRANSMEMBRANE ANTERIOR POSTERIOR TRANSFORMATION PROTEIN 1 HOMOLOG"/>
    <property type="match status" value="1"/>
</dbReference>